<reference evidence="3" key="1">
    <citation type="journal article" date="2019" name="Int. J. Syst. Evol. Microbiol.">
        <title>The Global Catalogue of Microorganisms (GCM) 10K type strain sequencing project: providing services to taxonomists for standard genome sequencing and annotation.</title>
        <authorList>
            <consortium name="The Broad Institute Genomics Platform"/>
            <consortium name="The Broad Institute Genome Sequencing Center for Infectious Disease"/>
            <person name="Wu L."/>
            <person name="Ma J."/>
        </authorList>
    </citation>
    <scope>NUCLEOTIDE SEQUENCE [LARGE SCALE GENOMIC DNA]</scope>
    <source>
        <strain evidence="3">KCTC 52487</strain>
    </source>
</reference>
<feature type="transmembrane region" description="Helical" evidence="1">
    <location>
        <begin position="209"/>
        <end position="230"/>
    </location>
</feature>
<evidence type="ECO:0008006" key="4">
    <source>
        <dbReference type="Google" id="ProtNLM"/>
    </source>
</evidence>
<feature type="transmembrane region" description="Helical" evidence="1">
    <location>
        <begin position="99"/>
        <end position="132"/>
    </location>
</feature>
<feature type="transmembrane region" description="Helical" evidence="1">
    <location>
        <begin position="55"/>
        <end position="78"/>
    </location>
</feature>
<evidence type="ECO:0000313" key="2">
    <source>
        <dbReference type="EMBL" id="MFC2925065.1"/>
    </source>
</evidence>
<proteinExistence type="predicted"/>
<sequence>MMQPILFTLAVWRSTLSRLPALLLAAGVVLVPAAIVAVPFALTGHRFGPEADNPWLVWLAWLAVLITLSVPAAAALLRRGLGRARSEWFGLELGQDERQLALSLALTGVLALTVIGVAFLLFVAFLSALALASRAAANAPELAVEAAEHAPEIGAYFGTAEWVAVWVTGAAFALFSIWFLTRLLLAFPETVRLGKVQAMAALGLSRGRMFAVTLSGAVFVLAASAIVWALRLIPHGEGLAGTLVLFGTSWAGLTVTGALVSAFLTALDDELQPGTGGAAGT</sequence>
<gene>
    <name evidence="2" type="ORF">ACFOOR_02990</name>
</gene>
<keyword evidence="1" id="KW-0472">Membrane</keyword>
<comment type="caution">
    <text evidence="2">The sequence shown here is derived from an EMBL/GenBank/DDBJ whole genome shotgun (WGS) entry which is preliminary data.</text>
</comment>
<feature type="transmembrane region" description="Helical" evidence="1">
    <location>
        <begin position="242"/>
        <end position="264"/>
    </location>
</feature>
<keyword evidence="1" id="KW-0812">Transmembrane</keyword>
<feature type="transmembrane region" description="Helical" evidence="1">
    <location>
        <begin position="163"/>
        <end position="188"/>
    </location>
</feature>
<dbReference type="RefSeq" id="WP_343163946.1">
    <property type="nucleotide sequence ID" value="NZ_JBHRSV010000001.1"/>
</dbReference>
<keyword evidence="3" id="KW-1185">Reference proteome</keyword>
<keyword evidence="1" id="KW-1133">Transmembrane helix</keyword>
<dbReference type="Proteomes" id="UP001595379">
    <property type="component" value="Unassembled WGS sequence"/>
</dbReference>
<accession>A0ABV6ZUI7</accession>
<name>A0ABV6ZUI7_9PROT</name>
<evidence type="ECO:0000313" key="3">
    <source>
        <dbReference type="Proteomes" id="UP001595379"/>
    </source>
</evidence>
<protein>
    <recommendedName>
        <fullName evidence="4">DUF2975 domain-containing protein</fullName>
    </recommendedName>
</protein>
<organism evidence="2 3">
    <name type="scientific">Hyphobacterium vulgare</name>
    <dbReference type="NCBI Taxonomy" id="1736751"/>
    <lineage>
        <taxon>Bacteria</taxon>
        <taxon>Pseudomonadati</taxon>
        <taxon>Pseudomonadota</taxon>
        <taxon>Alphaproteobacteria</taxon>
        <taxon>Maricaulales</taxon>
        <taxon>Maricaulaceae</taxon>
        <taxon>Hyphobacterium</taxon>
    </lineage>
</organism>
<feature type="transmembrane region" description="Helical" evidence="1">
    <location>
        <begin position="21"/>
        <end position="43"/>
    </location>
</feature>
<evidence type="ECO:0000256" key="1">
    <source>
        <dbReference type="SAM" id="Phobius"/>
    </source>
</evidence>
<dbReference type="EMBL" id="JBHRSV010000001">
    <property type="protein sequence ID" value="MFC2925065.1"/>
    <property type="molecule type" value="Genomic_DNA"/>
</dbReference>